<evidence type="ECO:0000313" key="2">
    <source>
        <dbReference type="Proteomes" id="UP000243626"/>
    </source>
</evidence>
<proteinExistence type="predicted"/>
<keyword evidence="2" id="KW-1185">Reference proteome</keyword>
<dbReference type="InterPro" id="IPR050445">
    <property type="entry name" value="Bact_polysacc_biosynth/exp"/>
</dbReference>
<dbReference type="RefSeq" id="WP_070623302.1">
    <property type="nucleotide sequence ID" value="NZ_CP136964.1"/>
</dbReference>
<dbReference type="InterPro" id="IPR027417">
    <property type="entry name" value="P-loop_NTPase"/>
</dbReference>
<dbReference type="Gene3D" id="3.40.50.300">
    <property type="entry name" value="P-loop containing nucleotide triphosphate hydrolases"/>
    <property type="match status" value="1"/>
</dbReference>
<dbReference type="AlphaFoldDB" id="A0AAF0YIP3"/>
<reference evidence="1 2" key="2">
    <citation type="submission" date="2023-10" db="EMBL/GenBank/DDBJ databases">
        <authorList>
            <person name="Choi B."/>
        </authorList>
    </citation>
    <scope>NUCLEOTIDE SEQUENCE [LARGE SCALE GENOMIC DNA]</scope>
    <source>
        <strain evidence="1 2">UMB0959</strain>
    </source>
</reference>
<accession>A0AAF0YIP3</accession>
<dbReference type="GO" id="GO:0004713">
    <property type="term" value="F:protein tyrosine kinase activity"/>
    <property type="evidence" value="ECO:0007669"/>
    <property type="project" value="TreeGrafter"/>
</dbReference>
<reference evidence="2" key="1">
    <citation type="submission" date="2017-09" db="EMBL/GenBank/DDBJ databases">
        <title>Bacterial strain isolated from the female urinary microbiota.</title>
        <authorList>
            <person name="Thomas-White K."/>
            <person name="Kumar N."/>
            <person name="Forster S."/>
            <person name="Putonti C."/>
            <person name="Lawley T."/>
            <person name="Wolfe A.J."/>
        </authorList>
    </citation>
    <scope>NUCLEOTIDE SEQUENCE [LARGE SCALE GENOMIC DNA]</scope>
    <source>
        <strain evidence="2">UMB0959</strain>
    </source>
</reference>
<dbReference type="SUPFAM" id="SSF52540">
    <property type="entry name" value="P-loop containing nucleoside triphosphate hydrolases"/>
    <property type="match status" value="1"/>
</dbReference>
<dbReference type="KEGG" id="nmy:CJ229_008635"/>
<protein>
    <recommendedName>
        <fullName evidence="3">Capsular biosynthesis protein</fullName>
    </recommendedName>
</protein>
<evidence type="ECO:0008006" key="3">
    <source>
        <dbReference type="Google" id="ProtNLM"/>
    </source>
</evidence>
<gene>
    <name evidence="1" type="ORF">CJ229_008635</name>
</gene>
<name>A0AAF0YIP3_9STAP</name>
<organism evidence="1 2">
    <name type="scientific">Nosocomiicoccus massiliensis</name>
    <dbReference type="NCBI Taxonomy" id="1232430"/>
    <lineage>
        <taxon>Bacteria</taxon>
        <taxon>Bacillati</taxon>
        <taxon>Bacillota</taxon>
        <taxon>Bacilli</taxon>
        <taxon>Bacillales</taxon>
        <taxon>Staphylococcaceae</taxon>
        <taxon>Nosocomiicoccus</taxon>
    </lineage>
</organism>
<dbReference type="GO" id="GO:0005886">
    <property type="term" value="C:plasma membrane"/>
    <property type="evidence" value="ECO:0007669"/>
    <property type="project" value="TreeGrafter"/>
</dbReference>
<dbReference type="PANTHER" id="PTHR32309:SF13">
    <property type="entry name" value="FERRIC ENTEROBACTIN TRANSPORT PROTEIN FEPE"/>
    <property type="match status" value="1"/>
</dbReference>
<dbReference type="PANTHER" id="PTHR32309">
    <property type="entry name" value="TYROSINE-PROTEIN KINASE"/>
    <property type="match status" value="1"/>
</dbReference>
<sequence>MLDNRRHIVVNEPESDVALKYFNIADRIKYYTQNKQRVLLFASEYQKEGVTTIATNVAIALARRGANVVYLDANLDDPTIHDTFHVQLRSGITDAIATDKSILSVTYDTPVYGLSMIHVGLQTSIGNEVFLSSKFKYIIGTLRNKFDYCIIDAGMRMYDAANVDATKEAIDAAVIVKNKERHIVQSNELASRLEESGIEILGVVNNFDES</sequence>
<evidence type="ECO:0000313" key="1">
    <source>
        <dbReference type="EMBL" id="WOS96135.1"/>
    </source>
</evidence>
<dbReference type="Proteomes" id="UP000243626">
    <property type="component" value="Chromosome"/>
</dbReference>
<dbReference type="EMBL" id="CP136964">
    <property type="protein sequence ID" value="WOS96135.1"/>
    <property type="molecule type" value="Genomic_DNA"/>
</dbReference>